<gene>
    <name evidence="5" type="ORF">g.20935</name>
</gene>
<keyword evidence="3 4" id="KW-0732">Signal</keyword>
<proteinExistence type="inferred from homology"/>
<sequence length="170" mass="19789">MELKLILSLELLMVLTTINATCNKDTIKYMLVKVCGFANSKRSKMNNFFPIMSKDEVDAQFNKMLQQNEILRSDFNKAQEDKETEGKHLNPKLNPLKVVAYKQVNGIIDDYEKREERKKRSLLDMIGMHEDRMGDSMRDHSLDAGYKRDNLFEKCCHGICSDEDFVGYCF</sequence>
<feature type="chain" id="PRO_5008580731" evidence="4">
    <location>
        <begin position="21"/>
        <end position="170"/>
    </location>
</feature>
<dbReference type="GO" id="GO:0005576">
    <property type="term" value="C:extracellular region"/>
    <property type="evidence" value="ECO:0007669"/>
    <property type="project" value="UniProtKB-ARBA"/>
</dbReference>
<dbReference type="InterPro" id="IPR022353">
    <property type="entry name" value="Insulin_CS"/>
</dbReference>
<keyword evidence="2" id="KW-0165">Cleavage on pair of basic residues</keyword>
<evidence type="ECO:0000313" key="5">
    <source>
        <dbReference type="EMBL" id="JAS16161.1"/>
    </source>
</evidence>
<dbReference type="InterPro" id="IPR036438">
    <property type="entry name" value="Insulin-like_sf"/>
</dbReference>
<evidence type="ECO:0000256" key="2">
    <source>
        <dbReference type="ARBA" id="ARBA00022685"/>
    </source>
</evidence>
<dbReference type="AlphaFoldDB" id="A0A1B6CRX4"/>
<accession>A0A1B6CRX4</accession>
<dbReference type="SUPFAM" id="SSF56994">
    <property type="entry name" value="Insulin-like"/>
    <property type="match status" value="1"/>
</dbReference>
<organism evidence="5">
    <name type="scientific">Clastoptera arizonana</name>
    <name type="common">Arizona spittle bug</name>
    <dbReference type="NCBI Taxonomy" id="38151"/>
    <lineage>
        <taxon>Eukaryota</taxon>
        <taxon>Metazoa</taxon>
        <taxon>Ecdysozoa</taxon>
        <taxon>Arthropoda</taxon>
        <taxon>Hexapoda</taxon>
        <taxon>Insecta</taxon>
        <taxon>Pterygota</taxon>
        <taxon>Neoptera</taxon>
        <taxon>Paraneoptera</taxon>
        <taxon>Hemiptera</taxon>
        <taxon>Auchenorrhyncha</taxon>
        <taxon>Cercopoidea</taxon>
        <taxon>Clastopteridae</taxon>
        <taxon>Clastoptera</taxon>
    </lineage>
</organism>
<evidence type="ECO:0000256" key="3">
    <source>
        <dbReference type="ARBA" id="ARBA00022729"/>
    </source>
</evidence>
<comment type="similarity">
    <text evidence="1">Belongs to the insulin family.</text>
</comment>
<evidence type="ECO:0000256" key="4">
    <source>
        <dbReference type="SAM" id="SignalP"/>
    </source>
</evidence>
<feature type="signal peptide" evidence="4">
    <location>
        <begin position="1"/>
        <end position="20"/>
    </location>
</feature>
<name>A0A1B6CRX4_9HEMI</name>
<reference evidence="5" key="1">
    <citation type="submission" date="2015-12" db="EMBL/GenBank/DDBJ databases">
        <title>De novo transcriptome assembly of four potential Pierce s Disease insect vectors from Arizona vineyards.</title>
        <authorList>
            <person name="Tassone E.E."/>
        </authorList>
    </citation>
    <scope>NUCLEOTIDE SEQUENCE</scope>
</reference>
<dbReference type="PROSITE" id="PS00262">
    <property type="entry name" value="INSULIN"/>
    <property type="match status" value="1"/>
</dbReference>
<dbReference type="EMBL" id="GEDC01021137">
    <property type="protein sequence ID" value="JAS16161.1"/>
    <property type="molecule type" value="Transcribed_RNA"/>
</dbReference>
<evidence type="ECO:0000256" key="1">
    <source>
        <dbReference type="ARBA" id="ARBA00009034"/>
    </source>
</evidence>
<protein>
    <submittedName>
        <fullName evidence="5">Uncharacterized protein</fullName>
    </submittedName>
</protein>